<dbReference type="RefSeq" id="WP_275648978.1">
    <property type="nucleotide sequence ID" value="NZ_JARFVA010000002.1"/>
</dbReference>
<evidence type="ECO:0000313" key="1">
    <source>
        <dbReference type="EMBL" id="MDF0706941.1"/>
    </source>
</evidence>
<evidence type="ECO:0008006" key="3">
    <source>
        <dbReference type="Google" id="ProtNLM"/>
    </source>
</evidence>
<proteinExistence type="predicted"/>
<comment type="caution">
    <text evidence="1">The sequence shown here is derived from an EMBL/GenBank/DDBJ whole genome shotgun (WGS) entry which is preliminary data.</text>
</comment>
<name>A0ABT5XM19_9FLAO</name>
<protein>
    <recommendedName>
        <fullName evidence="3">N-acetyltransferase domain-containing protein</fullName>
    </recommendedName>
</protein>
<gene>
    <name evidence="1" type="ORF">PY091_06925</name>
</gene>
<evidence type="ECO:0000313" key="2">
    <source>
        <dbReference type="Proteomes" id="UP001217083"/>
    </source>
</evidence>
<organism evidence="1 2">
    <name type="scientific">Flagellimonas okinawensis</name>
    <dbReference type="NCBI Taxonomy" id="3031324"/>
    <lineage>
        <taxon>Bacteria</taxon>
        <taxon>Pseudomonadati</taxon>
        <taxon>Bacteroidota</taxon>
        <taxon>Flavobacteriia</taxon>
        <taxon>Flavobacteriales</taxon>
        <taxon>Flavobacteriaceae</taxon>
        <taxon>Flagellimonas</taxon>
    </lineage>
</organism>
<accession>A0ABT5XM19</accession>
<keyword evidence="2" id="KW-1185">Reference proteome</keyword>
<reference evidence="1 2" key="1">
    <citation type="submission" date="2023-03" db="EMBL/GenBank/DDBJ databases">
        <title>Muricauda XX sp. nov. and Muricauda XXX sp. nov., two novel species isolated from Okinawa Trough.</title>
        <authorList>
            <person name="Cao W."/>
            <person name="Deng X."/>
        </authorList>
    </citation>
    <scope>NUCLEOTIDE SEQUENCE [LARGE SCALE GENOMIC DNA]</scope>
    <source>
        <strain evidence="1 2">81s02</strain>
    </source>
</reference>
<sequence>MTNREIQGYIDLLNKEKESETIFTRQISETVVVAKVWSEQPKITDDIIGNFDSYRFFFLKNETGRYIGAVLDMNYDLHWYMVPENRKLGYLTKALKESILPYIFYDGRDKQRINIDKNSIGDKFYQNSMRVAIEAGFKAINEEETEFELLQSEFNWDCENIEELNAGINSERLEILQKRVFYAYKLLYKTSDELSMKFNDDNGLKNATDEVKKFIWKLEELKWNFDVSEN</sequence>
<dbReference type="Proteomes" id="UP001217083">
    <property type="component" value="Unassembled WGS sequence"/>
</dbReference>
<dbReference type="EMBL" id="JARFVA010000002">
    <property type="protein sequence ID" value="MDF0706941.1"/>
    <property type="molecule type" value="Genomic_DNA"/>
</dbReference>